<dbReference type="InterPro" id="IPR000182">
    <property type="entry name" value="GNAT_dom"/>
</dbReference>
<dbReference type="InterPro" id="IPR016181">
    <property type="entry name" value="Acyl_CoA_acyltransferase"/>
</dbReference>
<keyword evidence="1" id="KW-0808">Transferase</keyword>
<protein>
    <submittedName>
        <fullName evidence="4">Acetyltransferase</fullName>
    </submittedName>
</protein>
<sequence length="181" mass="19823">MIRRTTADDWREVRDLRLEMIRDTPQAYVESLEQAETVSEAEWRARGARGTAEHGISLAGIDASGRWVATMGGFVPDAQQAASLDVGPGPLLVGVYVAPDVRGREVGLADAMLTAVEDWARHEGDQFTLHVHEDNPRAQAFYARRGFVATGRTVPYPLVPEEREVEMVKDLRPAGGGGDAR</sequence>
<gene>
    <name evidence="4" type="ordered locus">Sked_28220</name>
</gene>
<dbReference type="EMBL" id="CP001819">
    <property type="protein sequence ID" value="ACZ22724.1"/>
    <property type="molecule type" value="Genomic_DNA"/>
</dbReference>
<feature type="domain" description="N-acetyltransferase" evidence="3">
    <location>
        <begin position="1"/>
        <end position="172"/>
    </location>
</feature>
<evidence type="ECO:0000256" key="2">
    <source>
        <dbReference type="ARBA" id="ARBA00023315"/>
    </source>
</evidence>
<evidence type="ECO:0000259" key="3">
    <source>
        <dbReference type="PROSITE" id="PS51186"/>
    </source>
</evidence>
<dbReference type="HOGENOM" id="CLU_013985_19_3_11"/>
<evidence type="ECO:0000256" key="1">
    <source>
        <dbReference type="ARBA" id="ARBA00022679"/>
    </source>
</evidence>
<dbReference type="PANTHER" id="PTHR43420">
    <property type="entry name" value="ACETYLTRANSFERASE"/>
    <property type="match status" value="1"/>
</dbReference>
<keyword evidence="5" id="KW-1185">Reference proteome</keyword>
<dbReference type="PROSITE" id="PS51186">
    <property type="entry name" value="GNAT"/>
    <property type="match status" value="1"/>
</dbReference>
<name>D1BB23_SANKS</name>
<dbReference type="InterPro" id="IPR050680">
    <property type="entry name" value="YpeA/RimI_acetyltransf"/>
</dbReference>
<accession>D1BB23</accession>
<dbReference type="Gene3D" id="3.40.630.30">
    <property type="match status" value="1"/>
</dbReference>
<evidence type="ECO:0000313" key="4">
    <source>
        <dbReference type="EMBL" id="ACZ22724.1"/>
    </source>
</evidence>
<dbReference type="STRING" id="446469.Sked_28220"/>
<dbReference type="GO" id="GO:0016747">
    <property type="term" value="F:acyltransferase activity, transferring groups other than amino-acyl groups"/>
    <property type="evidence" value="ECO:0007669"/>
    <property type="project" value="InterPro"/>
</dbReference>
<dbReference type="SUPFAM" id="SSF55729">
    <property type="entry name" value="Acyl-CoA N-acyltransferases (Nat)"/>
    <property type="match status" value="1"/>
</dbReference>
<dbReference type="KEGG" id="ske:Sked_28220"/>
<dbReference type="AlphaFoldDB" id="D1BB23"/>
<dbReference type="eggNOG" id="COG0456">
    <property type="taxonomic scope" value="Bacteria"/>
</dbReference>
<organism evidence="4 5">
    <name type="scientific">Sanguibacter keddieii (strain ATCC 51767 / DSM 10542 / NCFB 3025 / ST-74)</name>
    <dbReference type="NCBI Taxonomy" id="446469"/>
    <lineage>
        <taxon>Bacteria</taxon>
        <taxon>Bacillati</taxon>
        <taxon>Actinomycetota</taxon>
        <taxon>Actinomycetes</taxon>
        <taxon>Micrococcales</taxon>
        <taxon>Sanguibacteraceae</taxon>
        <taxon>Sanguibacter</taxon>
    </lineage>
</organism>
<dbReference type="Proteomes" id="UP000000322">
    <property type="component" value="Chromosome"/>
</dbReference>
<dbReference type="Pfam" id="PF00583">
    <property type="entry name" value="Acetyltransf_1"/>
    <property type="match status" value="1"/>
</dbReference>
<keyword evidence="2" id="KW-0012">Acyltransferase</keyword>
<proteinExistence type="predicted"/>
<dbReference type="CDD" id="cd04301">
    <property type="entry name" value="NAT_SF"/>
    <property type="match status" value="1"/>
</dbReference>
<evidence type="ECO:0000313" key="5">
    <source>
        <dbReference type="Proteomes" id="UP000000322"/>
    </source>
</evidence>
<reference evidence="4 5" key="1">
    <citation type="journal article" date="2009" name="Stand. Genomic Sci.">
        <title>Complete genome sequence of Sanguibacter keddieii type strain (ST-74).</title>
        <authorList>
            <person name="Ivanova N."/>
            <person name="Sikorski J."/>
            <person name="Sims D."/>
            <person name="Brettin T."/>
            <person name="Detter J.C."/>
            <person name="Han C."/>
            <person name="Lapidus A."/>
            <person name="Copeland A."/>
            <person name="Glavina Del Rio T."/>
            <person name="Nolan M."/>
            <person name="Chen F."/>
            <person name="Lucas S."/>
            <person name="Tice H."/>
            <person name="Cheng J.F."/>
            <person name="Bruce D."/>
            <person name="Goodwin L."/>
            <person name="Pitluck S."/>
            <person name="Pati A."/>
            <person name="Mavromatis K."/>
            <person name="Chen A."/>
            <person name="Palaniappan K."/>
            <person name="D'haeseleer P."/>
            <person name="Chain P."/>
            <person name="Bristow J."/>
            <person name="Eisen J.A."/>
            <person name="Markowitz V."/>
            <person name="Hugenholtz P."/>
            <person name="Goker M."/>
            <person name="Pukall R."/>
            <person name="Klenk H.P."/>
            <person name="Kyrpides N.C."/>
        </authorList>
    </citation>
    <scope>NUCLEOTIDE SEQUENCE [LARGE SCALE GENOMIC DNA]</scope>
    <source>
        <strain evidence="5">ATCC 51767 / DSM 10542 / NCFB 3025 / ST-74</strain>
    </source>
</reference>